<evidence type="ECO:0000256" key="2">
    <source>
        <dbReference type="SAM" id="MobiDB-lite"/>
    </source>
</evidence>
<name>A0AAD9ZJ52_9LECA</name>
<keyword evidence="1" id="KW-0349">Heme</keyword>
<evidence type="ECO:0000313" key="4">
    <source>
        <dbReference type="Proteomes" id="UP001276659"/>
    </source>
</evidence>
<dbReference type="Proteomes" id="UP001276659">
    <property type="component" value="Unassembled WGS sequence"/>
</dbReference>
<sequence>MADKSRDSTGDGVVAYRLGPSKYHVINMPSLVKQIFAKRLTVLNKEKILIWFMKVAFGDGNASRDEGHAFHAGHKVLDLMLRESWTSEATTRTAHAVEDRAASLISFSASAESQYVWEKLGAVEIVDGNTADADFYALIVNFVGDIITPLLFGRAFIDNYPQCHEDLWVFDSGVHHLVSTVLAITPTARRATAARTRMLSAISEWHNAIATSQRGEDPGPKWADLSDVSEVMKIRVKEWESARASRKLHTTNDMSVLWGANANSNKNIFWMLLQIYSRPSLLSSIRAEICPYVQLESGSSHEQRRLQFDVDGLTKSCPLIKATFYETMRCNMSGLGVRCVIQDLTLTESQSDADLFGKNCPQSYHIPAGSMLAISNGTMQQDPRIFPNPNEFDPNRFIIASEDDPLKKQAVMKNLTTFGGGTYKCKGRAFAEKEMLLFVAGILTFWDLGMPDGGQIQIPEMGLAGASRSPKKDVRVRLTRRESGEIS</sequence>
<organism evidence="3 4">
    <name type="scientific">Lepraria neglecta</name>
    <dbReference type="NCBI Taxonomy" id="209136"/>
    <lineage>
        <taxon>Eukaryota</taxon>
        <taxon>Fungi</taxon>
        <taxon>Dikarya</taxon>
        <taxon>Ascomycota</taxon>
        <taxon>Pezizomycotina</taxon>
        <taxon>Lecanoromycetes</taxon>
        <taxon>OSLEUM clade</taxon>
        <taxon>Lecanoromycetidae</taxon>
        <taxon>Lecanorales</taxon>
        <taxon>Lecanorineae</taxon>
        <taxon>Stereocaulaceae</taxon>
        <taxon>Lepraria</taxon>
    </lineage>
</organism>
<dbReference type="SUPFAM" id="SSF48264">
    <property type="entry name" value="Cytochrome P450"/>
    <property type="match status" value="1"/>
</dbReference>
<dbReference type="PANTHER" id="PTHR24306:SF7">
    <property type="entry name" value="AHBB"/>
    <property type="match status" value="1"/>
</dbReference>
<comment type="cofactor">
    <cofactor evidence="1">
        <name>heme</name>
        <dbReference type="ChEBI" id="CHEBI:30413"/>
    </cofactor>
</comment>
<protein>
    <recommendedName>
        <fullName evidence="5">Cytochrome P450</fullName>
    </recommendedName>
</protein>
<dbReference type="AlphaFoldDB" id="A0AAD9ZJ52"/>
<dbReference type="Gene3D" id="1.10.630.10">
    <property type="entry name" value="Cytochrome P450"/>
    <property type="match status" value="1"/>
</dbReference>
<dbReference type="PANTHER" id="PTHR24306">
    <property type="match status" value="1"/>
</dbReference>
<dbReference type="InterPro" id="IPR002401">
    <property type="entry name" value="Cyt_P450_E_grp-I"/>
</dbReference>
<accession>A0AAD9ZJ52</accession>
<keyword evidence="1" id="KW-0479">Metal-binding</keyword>
<dbReference type="GO" id="GO:0016705">
    <property type="term" value="F:oxidoreductase activity, acting on paired donors, with incorporation or reduction of molecular oxygen"/>
    <property type="evidence" value="ECO:0007669"/>
    <property type="project" value="InterPro"/>
</dbReference>
<proteinExistence type="predicted"/>
<feature type="binding site" description="axial binding residue" evidence="1">
    <location>
        <position position="425"/>
    </location>
    <ligand>
        <name>heme</name>
        <dbReference type="ChEBI" id="CHEBI:30413"/>
    </ligand>
    <ligandPart>
        <name>Fe</name>
        <dbReference type="ChEBI" id="CHEBI:18248"/>
    </ligandPart>
</feature>
<keyword evidence="1" id="KW-0408">Iron</keyword>
<dbReference type="EMBL" id="JASNWA010000003">
    <property type="protein sequence ID" value="KAK3178462.1"/>
    <property type="molecule type" value="Genomic_DNA"/>
</dbReference>
<dbReference type="PRINTS" id="PR00463">
    <property type="entry name" value="EP450I"/>
</dbReference>
<dbReference type="InterPro" id="IPR036396">
    <property type="entry name" value="Cyt_P450_sf"/>
</dbReference>
<dbReference type="GO" id="GO:0020037">
    <property type="term" value="F:heme binding"/>
    <property type="evidence" value="ECO:0007669"/>
    <property type="project" value="InterPro"/>
</dbReference>
<evidence type="ECO:0000313" key="3">
    <source>
        <dbReference type="EMBL" id="KAK3178462.1"/>
    </source>
</evidence>
<keyword evidence="4" id="KW-1185">Reference proteome</keyword>
<evidence type="ECO:0000256" key="1">
    <source>
        <dbReference type="PIRSR" id="PIRSR602401-1"/>
    </source>
</evidence>
<evidence type="ECO:0008006" key="5">
    <source>
        <dbReference type="Google" id="ProtNLM"/>
    </source>
</evidence>
<gene>
    <name evidence="3" type="ORF">OEA41_000598</name>
</gene>
<comment type="caution">
    <text evidence="3">The sequence shown here is derived from an EMBL/GenBank/DDBJ whole genome shotgun (WGS) entry which is preliminary data.</text>
</comment>
<dbReference type="GO" id="GO:0005506">
    <property type="term" value="F:iron ion binding"/>
    <property type="evidence" value="ECO:0007669"/>
    <property type="project" value="InterPro"/>
</dbReference>
<dbReference type="GO" id="GO:0004497">
    <property type="term" value="F:monooxygenase activity"/>
    <property type="evidence" value="ECO:0007669"/>
    <property type="project" value="InterPro"/>
</dbReference>
<feature type="compositionally biased region" description="Basic and acidic residues" evidence="2">
    <location>
        <begin position="470"/>
        <end position="487"/>
    </location>
</feature>
<dbReference type="Pfam" id="PF00067">
    <property type="entry name" value="p450"/>
    <property type="match status" value="1"/>
</dbReference>
<reference evidence="3" key="1">
    <citation type="submission" date="2022-11" db="EMBL/GenBank/DDBJ databases">
        <title>Chromosomal genome sequence assembly and mating type (MAT) locus characterization of the leprose asexual lichenized fungus Lepraria neglecta (Nyl.) Erichsen.</title>
        <authorList>
            <person name="Allen J.L."/>
            <person name="Pfeffer B."/>
        </authorList>
    </citation>
    <scope>NUCLEOTIDE SEQUENCE</scope>
    <source>
        <strain evidence="3">Allen 5258</strain>
    </source>
</reference>
<feature type="region of interest" description="Disordered" evidence="2">
    <location>
        <begin position="464"/>
        <end position="487"/>
    </location>
</feature>
<dbReference type="InterPro" id="IPR001128">
    <property type="entry name" value="Cyt_P450"/>
</dbReference>
<dbReference type="CDD" id="cd11040">
    <property type="entry name" value="CYP7_CYP8-like"/>
    <property type="match status" value="1"/>
</dbReference>